<sequence>MLFALHLGRSSLHPLYAQNMAASVVVEVFAKSESLKRFSKPFDAPSDAKAHLASLRDAVGVVQKEVNAYLTELVGRSAQGWRRRLGGQRR</sequence>
<dbReference type="EMBL" id="CM023488">
    <property type="protein sequence ID" value="KAH6924625.1"/>
    <property type="molecule type" value="Genomic_DNA"/>
</dbReference>
<comment type="caution">
    <text evidence="1">The sequence shown here is derived from an EMBL/GenBank/DDBJ whole genome shotgun (WGS) entry which is preliminary data.</text>
</comment>
<protein>
    <submittedName>
        <fullName evidence="1">Uncharacterized protein</fullName>
    </submittedName>
</protein>
<accession>A0ACB7RQ52</accession>
<proteinExistence type="predicted"/>
<evidence type="ECO:0000313" key="2">
    <source>
        <dbReference type="Proteomes" id="UP000821845"/>
    </source>
</evidence>
<organism evidence="1 2">
    <name type="scientific">Hyalomma asiaticum</name>
    <name type="common">Tick</name>
    <dbReference type="NCBI Taxonomy" id="266040"/>
    <lineage>
        <taxon>Eukaryota</taxon>
        <taxon>Metazoa</taxon>
        <taxon>Ecdysozoa</taxon>
        <taxon>Arthropoda</taxon>
        <taxon>Chelicerata</taxon>
        <taxon>Arachnida</taxon>
        <taxon>Acari</taxon>
        <taxon>Parasitiformes</taxon>
        <taxon>Ixodida</taxon>
        <taxon>Ixodoidea</taxon>
        <taxon>Ixodidae</taxon>
        <taxon>Hyalomminae</taxon>
        <taxon>Hyalomma</taxon>
    </lineage>
</organism>
<keyword evidence="2" id="KW-1185">Reference proteome</keyword>
<gene>
    <name evidence="1" type="ORF">HPB50_020858</name>
</gene>
<evidence type="ECO:0000313" key="1">
    <source>
        <dbReference type="EMBL" id="KAH6924625.1"/>
    </source>
</evidence>
<dbReference type="Proteomes" id="UP000821845">
    <property type="component" value="Chromosome 8"/>
</dbReference>
<name>A0ACB7RQ52_HYAAI</name>
<reference evidence="1" key="1">
    <citation type="submission" date="2020-05" db="EMBL/GenBank/DDBJ databases">
        <title>Large-scale comparative analyses of tick genomes elucidate their genetic diversity and vector capacities.</title>
        <authorList>
            <person name="Jia N."/>
            <person name="Wang J."/>
            <person name="Shi W."/>
            <person name="Du L."/>
            <person name="Sun Y."/>
            <person name="Zhan W."/>
            <person name="Jiang J."/>
            <person name="Wang Q."/>
            <person name="Zhang B."/>
            <person name="Ji P."/>
            <person name="Sakyi L.B."/>
            <person name="Cui X."/>
            <person name="Yuan T."/>
            <person name="Jiang B."/>
            <person name="Yang W."/>
            <person name="Lam T.T.-Y."/>
            <person name="Chang Q."/>
            <person name="Ding S."/>
            <person name="Wang X."/>
            <person name="Zhu J."/>
            <person name="Ruan X."/>
            <person name="Zhao L."/>
            <person name="Wei J."/>
            <person name="Que T."/>
            <person name="Du C."/>
            <person name="Cheng J."/>
            <person name="Dai P."/>
            <person name="Han X."/>
            <person name="Huang E."/>
            <person name="Gao Y."/>
            <person name="Liu J."/>
            <person name="Shao H."/>
            <person name="Ye R."/>
            <person name="Li L."/>
            <person name="Wei W."/>
            <person name="Wang X."/>
            <person name="Wang C."/>
            <person name="Yang T."/>
            <person name="Huo Q."/>
            <person name="Li W."/>
            <person name="Guo W."/>
            <person name="Chen H."/>
            <person name="Zhou L."/>
            <person name="Ni X."/>
            <person name="Tian J."/>
            <person name="Zhou Y."/>
            <person name="Sheng Y."/>
            <person name="Liu T."/>
            <person name="Pan Y."/>
            <person name="Xia L."/>
            <person name="Li J."/>
            <person name="Zhao F."/>
            <person name="Cao W."/>
        </authorList>
    </citation>
    <scope>NUCLEOTIDE SEQUENCE</scope>
    <source>
        <strain evidence="1">Hyas-2018</strain>
    </source>
</reference>